<evidence type="ECO:0000259" key="2">
    <source>
        <dbReference type="Pfam" id="PF01408"/>
    </source>
</evidence>
<evidence type="ECO:0000259" key="3">
    <source>
        <dbReference type="Pfam" id="PF22725"/>
    </source>
</evidence>
<feature type="domain" description="GFO/IDH/MocA-like oxidoreductase" evidence="3">
    <location>
        <begin position="127"/>
        <end position="247"/>
    </location>
</feature>
<feature type="domain" description="Gfo/Idh/MocA-like oxidoreductase N-terminal" evidence="2">
    <location>
        <begin position="1"/>
        <end position="119"/>
    </location>
</feature>
<dbReference type="Gene3D" id="3.40.50.720">
    <property type="entry name" value="NAD(P)-binding Rossmann-like Domain"/>
    <property type="match status" value="1"/>
</dbReference>
<keyword evidence="1" id="KW-0560">Oxidoreductase</keyword>
<dbReference type="PANTHER" id="PTHR43818:SF11">
    <property type="entry name" value="BCDNA.GH03377"/>
    <property type="match status" value="1"/>
</dbReference>
<keyword evidence="5" id="KW-1185">Reference proteome</keyword>
<dbReference type="SUPFAM" id="SSF55347">
    <property type="entry name" value="Glyceraldehyde-3-phosphate dehydrogenase-like, C-terminal domain"/>
    <property type="match status" value="1"/>
</dbReference>
<dbReference type="InterPro" id="IPR036291">
    <property type="entry name" value="NAD(P)-bd_dom_sf"/>
</dbReference>
<proteinExistence type="predicted"/>
<organism evidence="4 5">
    <name type="scientific">Skermanella stibiiresistens SB22</name>
    <dbReference type="NCBI Taxonomy" id="1385369"/>
    <lineage>
        <taxon>Bacteria</taxon>
        <taxon>Pseudomonadati</taxon>
        <taxon>Pseudomonadota</taxon>
        <taxon>Alphaproteobacteria</taxon>
        <taxon>Rhodospirillales</taxon>
        <taxon>Azospirillaceae</taxon>
        <taxon>Skermanella</taxon>
    </lineage>
</organism>
<comment type="caution">
    <text evidence="4">The sequence shown here is derived from an EMBL/GenBank/DDBJ whole genome shotgun (WGS) entry which is preliminary data.</text>
</comment>
<dbReference type="InterPro" id="IPR000683">
    <property type="entry name" value="Gfo/Idh/MocA-like_OxRdtase_N"/>
</dbReference>
<dbReference type="EMBL" id="AVFL01000001">
    <property type="protein sequence ID" value="EWY42534.1"/>
    <property type="molecule type" value="Genomic_DNA"/>
</dbReference>
<dbReference type="PATRIC" id="fig|1385369.3.peg.223"/>
<evidence type="ECO:0000256" key="1">
    <source>
        <dbReference type="ARBA" id="ARBA00023002"/>
    </source>
</evidence>
<dbReference type="Gene3D" id="3.30.360.10">
    <property type="entry name" value="Dihydrodipicolinate Reductase, domain 2"/>
    <property type="match status" value="1"/>
</dbReference>
<name>W9H8Z9_9PROT</name>
<gene>
    <name evidence="4" type="ORF">N825_01155</name>
</gene>
<dbReference type="PANTHER" id="PTHR43818">
    <property type="entry name" value="BCDNA.GH03377"/>
    <property type="match status" value="1"/>
</dbReference>
<dbReference type="Pfam" id="PF22725">
    <property type="entry name" value="GFO_IDH_MocA_C3"/>
    <property type="match status" value="1"/>
</dbReference>
<dbReference type="Proteomes" id="UP000019486">
    <property type="component" value="Unassembled WGS sequence"/>
</dbReference>
<evidence type="ECO:0000313" key="4">
    <source>
        <dbReference type="EMBL" id="EWY42534.1"/>
    </source>
</evidence>
<evidence type="ECO:0000313" key="5">
    <source>
        <dbReference type="Proteomes" id="UP000019486"/>
    </source>
</evidence>
<dbReference type="InterPro" id="IPR050463">
    <property type="entry name" value="Gfo/Idh/MocA_oxidrdct_glycsds"/>
</dbReference>
<protein>
    <submittedName>
        <fullName evidence="4">LmbZ</fullName>
    </submittedName>
</protein>
<dbReference type="STRING" id="1385369.N825_01155"/>
<dbReference type="AlphaFoldDB" id="W9H8Z9"/>
<sequence length="327" mass="36252">MRIGIIGCGFIGQKRAKAARDAGHPVTLAADLDLARAEALVRSGDDTRATTRWRDLVESDKVDLVVVATTHDMLAPITLALAEASKHVLVEKPAGRTAAELEPIIAASGRTGAVIKVGFNHRFHPAFLKAREIVDSGVMGPLMFIRGRYGHGGRVGYEKEWRFVPEISGGGELIDQGSHLIDLSRWFLGDFTEVFGVTPNFFWDAPVEDNCFLTLQTAERQVAWLHATWTEWKNLFSFEIYGRTGKLHIEGLGGSYGTEKLTFHQMLPEMGPPETTSWEFPFADRSWNLEFEEFLAALAEGRRPIGDIHDAYANLDIVGKVYQGTKP</sequence>
<reference evidence="4 5" key="1">
    <citation type="submission" date="2013-08" db="EMBL/GenBank/DDBJ databases">
        <title>The genome sequence of Skermanella stibiiresistens.</title>
        <authorList>
            <person name="Zhu W."/>
            <person name="Wang G."/>
        </authorList>
    </citation>
    <scope>NUCLEOTIDE SEQUENCE [LARGE SCALE GENOMIC DNA]</scope>
    <source>
        <strain evidence="4 5">SB22</strain>
    </source>
</reference>
<dbReference type="SUPFAM" id="SSF51735">
    <property type="entry name" value="NAD(P)-binding Rossmann-fold domains"/>
    <property type="match status" value="1"/>
</dbReference>
<dbReference type="Pfam" id="PF01408">
    <property type="entry name" value="GFO_IDH_MocA"/>
    <property type="match status" value="1"/>
</dbReference>
<dbReference type="GO" id="GO:0000166">
    <property type="term" value="F:nucleotide binding"/>
    <property type="evidence" value="ECO:0007669"/>
    <property type="project" value="InterPro"/>
</dbReference>
<dbReference type="InterPro" id="IPR055170">
    <property type="entry name" value="GFO_IDH_MocA-like_dom"/>
</dbReference>
<accession>W9H8Z9</accession>
<dbReference type="OrthoDB" id="9801953at2"/>
<dbReference type="GO" id="GO:0016491">
    <property type="term" value="F:oxidoreductase activity"/>
    <property type="evidence" value="ECO:0007669"/>
    <property type="project" value="UniProtKB-KW"/>
</dbReference>